<dbReference type="STRING" id="164328.H3GVN5"/>
<reference evidence="4" key="1">
    <citation type="journal article" date="2006" name="Science">
        <title>Phytophthora genome sequences uncover evolutionary origins and mechanisms of pathogenesis.</title>
        <authorList>
            <person name="Tyler B.M."/>
            <person name="Tripathy S."/>
            <person name="Zhang X."/>
            <person name="Dehal P."/>
            <person name="Jiang R.H."/>
            <person name="Aerts A."/>
            <person name="Arredondo F.D."/>
            <person name="Baxter L."/>
            <person name="Bensasson D."/>
            <person name="Beynon J.L."/>
            <person name="Chapman J."/>
            <person name="Damasceno C.M."/>
            <person name="Dorrance A.E."/>
            <person name="Dou D."/>
            <person name="Dickerman A.W."/>
            <person name="Dubchak I.L."/>
            <person name="Garbelotto M."/>
            <person name="Gijzen M."/>
            <person name="Gordon S.G."/>
            <person name="Govers F."/>
            <person name="Grunwald N.J."/>
            <person name="Huang W."/>
            <person name="Ivors K.L."/>
            <person name="Jones R.W."/>
            <person name="Kamoun S."/>
            <person name="Krampis K."/>
            <person name="Lamour K.H."/>
            <person name="Lee M.K."/>
            <person name="McDonald W.H."/>
            <person name="Medina M."/>
            <person name="Meijer H.J."/>
            <person name="Nordberg E.K."/>
            <person name="Maclean D.J."/>
            <person name="Ospina-Giraldo M.D."/>
            <person name="Morris P.F."/>
            <person name="Phuntumart V."/>
            <person name="Putnam N.H."/>
            <person name="Rash S."/>
            <person name="Rose J.K."/>
            <person name="Sakihama Y."/>
            <person name="Salamov A.A."/>
            <person name="Savidor A."/>
            <person name="Scheuring C.F."/>
            <person name="Smith B.M."/>
            <person name="Sobral B.W."/>
            <person name="Terry A."/>
            <person name="Torto-Alalibo T.A."/>
            <person name="Win J."/>
            <person name="Xu Z."/>
            <person name="Zhang H."/>
            <person name="Grigoriev I.V."/>
            <person name="Rokhsar D.S."/>
            <person name="Boore J.L."/>
        </authorList>
    </citation>
    <scope>NUCLEOTIDE SEQUENCE [LARGE SCALE GENOMIC DNA]</scope>
    <source>
        <strain evidence="4">Pr102</strain>
    </source>
</reference>
<dbReference type="Pfam" id="PF00787">
    <property type="entry name" value="PX"/>
    <property type="match status" value="1"/>
</dbReference>
<dbReference type="PROSITE" id="PS50195">
    <property type="entry name" value="PX"/>
    <property type="match status" value="1"/>
</dbReference>
<feature type="compositionally biased region" description="Polar residues" evidence="1">
    <location>
        <begin position="1"/>
        <end position="11"/>
    </location>
</feature>
<sequence length="309" mass="32964">MGCSHSKTSDQVVERVSVDTPAVEAPAPESIKEPEVAIEESEDLPPASASVPVEEAPKTEEPAPVEEEPAAPIEEEPAAPVEEEPAAPVEEVGEEPTENEAAEESVIPEEKPVEEEVVEAVEEAPKTEEKTPEPEETPVEAEAEAPKSEAPAEEETPKSEAPAEEETPESEAAPEAAVEEETPVKEPTAETVKIPASVVKPIDGSLTFTPEAVTFNDKGVAFYNFNGSDSSNPASDVHVSKRYSEFKALHAQLSPKVPDLPALPRASFLLGRKNKKMLDDRETQFTALLNAVAADPVASQSDAFKTFLA</sequence>
<dbReference type="InParanoid" id="H3GVN5"/>
<dbReference type="OMA" id="ITCAETN"/>
<name>H3GVN5_PHYRM</name>
<dbReference type="SMART" id="SM00312">
    <property type="entry name" value="PX"/>
    <property type="match status" value="1"/>
</dbReference>
<accession>H3GVN5</accession>
<dbReference type="Proteomes" id="UP000005238">
    <property type="component" value="Unassembled WGS sequence"/>
</dbReference>
<feature type="compositionally biased region" description="Basic and acidic residues" evidence="1">
    <location>
        <begin position="123"/>
        <end position="133"/>
    </location>
</feature>
<dbReference type="EnsemblProtists" id="Phyra81449">
    <property type="protein sequence ID" value="Phyra81449"/>
    <property type="gene ID" value="Phyra81449"/>
</dbReference>
<feature type="compositionally biased region" description="Acidic residues" evidence="1">
    <location>
        <begin position="63"/>
        <end position="122"/>
    </location>
</feature>
<feature type="compositionally biased region" description="Acidic residues" evidence="1">
    <location>
        <begin position="134"/>
        <end position="143"/>
    </location>
</feature>
<dbReference type="HOGENOM" id="CLU_1013614_0_0_1"/>
<dbReference type="CDD" id="cd06093">
    <property type="entry name" value="PX_domain"/>
    <property type="match status" value="1"/>
</dbReference>
<protein>
    <recommendedName>
        <fullName evidence="2">PX domain-containing protein</fullName>
    </recommendedName>
</protein>
<dbReference type="EMBL" id="DS566057">
    <property type="status" value="NOT_ANNOTATED_CDS"/>
    <property type="molecule type" value="Genomic_DNA"/>
</dbReference>
<evidence type="ECO:0000313" key="4">
    <source>
        <dbReference type="Proteomes" id="UP000005238"/>
    </source>
</evidence>
<dbReference type="VEuPathDB" id="FungiDB:KRP22_3747"/>
<evidence type="ECO:0000259" key="2">
    <source>
        <dbReference type="PROSITE" id="PS50195"/>
    </source>
</evidence>
<dbReference type="InterPro" id="IPR001683">
    <property type="entry name" value="PX_dom"/>
</dbReference>
<dbReference type="Gene3D" id="3.30.1520.10">
    <property type="entry name" value="Phox-like domain"/>
    <property type="match status" value="1"/>
</dbReference>
<dbReference type="SUPFAM" id="SSF64268">
    <property type="entry name" value="PX domain"/>
    <property type="match status" value="1"/>
</dbReference>
<dbReference type="eggNOG" id="ENOG502SSAD">
    <property type="taxonomic scope" value="Eukaryota"/>
</dbReference>
<feature type="domain" description="PX" evidence="2">
    <location>
        <begin position="201"/>
        <end position="309"/>
    </location>
</feature>
<dbReference type="InterPro" id="IPR036871">
    <property type="entry name" value="PX_dom_sf"/>
</dbReference>
<keyword evidence="4" id="KW-1185">Reference proteome</keyword>
<organism evidence="3 4">
    <name type="scientific">Phytophthora ramorum</name>
    <name type="common">Sudden oak death agent</name>
    <dbReference type="NCBI Taxonomy" id="164328"/>
    <lineage>
        <taxon>Eukaryota</taxon>
        <taxon>Sar</taxon>
        <taxon>Stramenopiles</taxon>
        <taxon>Oomycota</taxon>
        <taxon>Peronosporomycetes</taxon>
        <taxon>Peronosporales</taxon>
        <taxon>Peronosporaceae</taxon>
        <taxon>Phytophthora</taxon>
    </lineage>
</organism>
<reference evidence="3" key="2">
    <citation type="submission" date="2015-06" db="UniProtKB">
        <authorList>
            <consortium name="EnsemblProtists"/>
        </authorList>
    </citation>
    <scope>IDENTIFICATION</scope>
    <source>
        <strain evidence="3">Pr102</strain>
    </source>
</reference>
<dbReference type="VEuPathDB" id="FungiDB:KRP23_12742"/>
<evidence type="ECO:0000313" key="3">
    <source>
        <dbReference type="EnsemblProtists" id="Phyra81449"/>
    </source>
</evidence>
<evidence type="ECO:0000256" key="1">
    <source>
        <dbReference type="SAM" id="MobiDB-lite"/>
    </source>
</evidence>
<dbReference type="GO" id="GO:0035091">
    <property type="term" value="F:phosphatidylinositol binding"/>
    <property type="evidence" value="ECO:0007669"/>
    <property type="project" value="InterPro"/>
</dbReference>
<dbReference type="AlphaFoldDB" id="H3GVN5"/>
<feature type="region of interest" description="Disordered" evidence="1">
    <location>
        <begin position="1"/>
        <end position="191"/>
    </location>
</feature>
<proteinExistence type="predicted"/>